<name>W8F5I7_9BACT</name>
<protein>
    <submittedName>
        <fullName evidence="1">Uncharacterized protein</fullName>
    </submittedName>
</protein>
<keyword evidence="2" id="KW-1185">Reference proteome</keyword>
<proteinExistence type="predicted"/>
<dbReference type="STRING" id="1227739.Hsw_3707"/>
<organism evidence="1 2">
    <name type="scientific">Hymenobacter swuensis DY53</name>
    <dbReference type="NCBI Taxonomy" id="1227739"/>
    <lineage>
        <taxon>Bacteria</taxon>
        <taxon>Pseudomonadati</taxon>
        <taxon>Bacteroidota</taxon>
        <taxon>Cytophagia</taxon>
        <taxon>Cytophagales</taxon>
        <taxon>Hymenobacteraceae</taxon>
        <taxon>Hymenobacter</taxon>
    </lineage>
</organism>
<dbReference type="PATRIC" id="fig|1227739.3.peg.3863"/>
<dbReference type="EMBL" id="CP007145">
    <property type="protein sequence ID" value="AHJ99302.1"/>
    <property type="molecule type" value="Genomic_DNA"/>
</dbReference>
<evidence type="ECO:0000313" key="1">
    <source>
        <dbReference type="EMBL" id="AHJ99302.1"/>
    </source>
</evidence>
<reference evidence="1 2" key="1">
    <citation type="submission" date="2014-01" db="EMBL/GenBank/DDBJ databases">
        <title>Complete genome sequence of ionizing-radiation resistance bacterium Hymenobacter swuensis DY53.</title>
        <authorList>
            <person name="Jung J.-H."/>
            <person name="Jeong S.-W."/>
            <person name="Joe M.-H."/>
            <person name="Cho y.-j."/>
            <person name="Kim M.-K."/>
            <person name="Lim S.-Y."/>
        </authorList>
    </citation>
    <scope>NUCLEOTIDE SEQUENCE [LARGE SCALE GENOMIC DNA]</scope>
    <source>
        <strain evidence="1 2">DY53</strain>
    </source>
</reference>
<dbReference type="HOGENOM" id="CLU_3118673_0_0_10"/>
<dbReference type="AlphaFoldDB" id="W8F5I7"/>
<dbReference type="KEGG" id="hsw:Hsw_3707"/>
<accession>W8F5I7</accession>
<evidence type="ECO:0000313" key="2">
    <source>
        <dbReference type="Proteomes" id="UP000019423"/>
    </source>
</evidence>
<gene>
    <name evidence="1" type="ORF">Hsw_3707</name>
</gene>
<sequence length="50" mass="5568">MVPTSGTRQPHRILTALHPAFFGGFDVIPASLRQAFSSGLRSFFRYPNAF</sequence>
<dbReference type="Proteomes" id="UP000019423">
    <property type="component" value="Chromosome"/>
</dbReference>